<dbReference type="InterPro" id="IPR036779">
    <property type="entry name" value="LysM_dom_sf"/>
</dbReference>
<dbReference type="SMART" id="SM00257">
    <property type="entry name" value="LysM"/>
    <property type="match status" value="1"/>
</dbReference>
<evidence type="ECO:0000313" key="4">
    <source>
        <dbReference type="EMBL" id="SEL89481.1"/>
    </source>
</evidence>
<proteinExistence type="inferred from homology"/>
<accession>A0A1H7TXL2</accession>
<dbReference type="PROSITE" id="PS51257">
    <property type="entry name" value="PROKAR_LIPOPROTEIN"/>
    <property type="match status" value="1"/>
</dbReference>
<dbReference type="Proteomes" id="UP000199297">
    <property type="component" value="Unassembled WGS sequence"/>
</dbReference>
<dbReference type="SUPFAM" id="SSF51261">
    <property type="entry name" value="Duplicated hybrid motif"/>
    <property type="match status" value="1"/>
</dbReference>
<dbReference type="CDD" id="cd00118">
    <property type="entry name" value="LysM"/>
    <property type="match status" value="1"/>
</dbReference>
<reference evidence="5" key="1">
    <citation type="submission" date="2016-10" db="EMBL/GenBank/DDBJ databases">
        <authorList>
            <person name="Varghese N."/>
            <person name="Submissions S."/>
        </authorList>
    </citation>
    <scope>NUCLEOTIDE SEQUENCE [LARGE SCALE GENOMIC DNA]</scope>
    <source>
        <strain evidence="5">CGMCC 1.9127</strain>
    </source>
</reference>
<feature type="domain" description="LysM" evidence="3">
    <location>
        <begin position="56"/>
        <end position="100"/>
    </location>
</feature>
<dbReference type="Gene3D" id="2.70.70.10">
    <property type="entry name" value="Glucose Permease (Domain IIA)"/>
    <property type="match status" value="1"/>
</dbReference>
<dbReference type="InterPro" id="IPR016047">
    <property type="entry name" value="M23ase_b-sheet_dom"/>
</dbReference>
<dbReference type="Pfam" id="PF01476">
    <property type="entry name" value="LysM"/>
    <property type="match status" value="1"/>
</dbReference>
<keyword evidence="4" id="KW-0449">Lipoprotein</keyword>
<dbReference type="EMBL" id="FOBI01000030">
    <property type="protein sequence ID" value="SEL89481.1"/>
    <property type="molecule type" value="Genomic_DNA"/>
</dbReference>
<dbReference type="CDD" id="cd12797">
    <property type="entry name" value="M23_peptidase"/>
    <property type="match status" value="1"/>
</dbReference>
<dbReference type="RefSeq" id="WP_085285352.1">
    <property type="nucleotide sequence ID" value="NZ_FOBI01000030.1"/>
</dbReference>
<organism evidence="4 5">
    <name type="scientific">Colwellia chukchiensis</name>
    <dbReference type="NCBI Taxonomy" id="641665"/>
    <lineage>
        <taxon>Bacteria</taxon>
        <taxon>Pseudomonadati</taxon>
        <taxon>Pseudomonadota</taxon>
        <taxon>Gammaproteobacteria</taxon>
        <taxon>Alteromonadales</taxon>
        <taxon>Colwelliaceae</taxon>
        <taxon>Colwellia</taxon>
    </lineage>
</organism>
<protein>
    <submittedName>
        <fullName evidence="4">Lipoprotein NlpD</fullName>
    </submittedName>
</protein>
<dbReference type="Gene3D" id="3.10.350.10">
    <property type="entry name" value="LysM domain"/>
    <property type="match status" value="1"/>
</dbReference>
<dbReference type="GO" id="GO:0004222">
    <property type="term" value="F:metalloendopeptidase activity"/>
    <property type="evidence" value="ECO:0007669"/>
    <property type="project" value="TreeGrafter"/>
</dbReference>
<evidence type="ECO:0000259" key="3">
    <source>
        <dbReference type="PROSITE" id="PS51782"/>
    </source>
</evidence>
<dbReference type="InterPro" id="IPR018392">
    <property type="entry name" value="LysM"/>
</dbReference>
<sequence length="282" mass="31479">MKTRWKNSVFTVNGIIVLILLLVVSGCSSRNKPAPVVDVQGSLPLSQRIKNSVSGHEYIVKKGETLYSIAWRADVDVRSLAAINNIKAPYHIYPDQKLRLRQDYPATAKTATKSKNFNSSKQKVIKKPIAQKKKQEYGGNKVEQKTSKIAQQPKATFSQKISRWRWPANGKVINKFSTAKQGNKGIDIAGRRGDSVQATADGIVVYAGDALQGYGKLIIVKHNDDYLSAYAHNDRILVKEQQVVKAGQNIAKMGDTDAERVMLHFEVRFRGKSVNPMKYLPK</sequence>
<dbReference type="OrthoDB" id="9795421at2"/>
<dbReference type="PANTHER" id="PTHR21666:SF263">
    <property type="entry name" value="MUREIN HYDROLASE ACTIVATOR NLPD"/>
    <property type="match status" value="1"/>
</dbReference>
<dbReference type="InterPro" id="IPR011055">
    <property type="entry name" value="Dup_hybrid_motif"/>
</dbReference>
<keyword evidence="5" id="KW-1185">Reference proteome</keyword>
<dbReference type="GO" id="GO:0032153">
    <property type="term" value="C:cell division site"/>
    <property type="evidence" value="ECO:0007669"/>
    <property type="project" value="TreeGrafter"/>
</dbReference>
<comment type="similarity">
    <text evidence="1">Belongs to the E.coli NlpD/Haemophilus LppB family.</text>
</comment>
<feature type="region of interest" description="Disordered" evidence="2">
    <location>
        <begin position="128"/>
        <end position="150"/>
    </location>
</feature>
<dbReference type="PROSITE" id="PS51782">
    <property type="entry name" value="LYSM"/>
    <property type="match status" value="1"/>
</dbReference>
<evidence type="ECO:0000256" key="2">
    <source>
        <dbReference type="SAM" id="MobiDB-lite"/>
    </source>
</evidence>
<dbReference type="PANTHER" id="PTHR21666">
    <property type="entry name" value="PEPTIDASE-RELATED"/>
    <property type="match status" value="1"/>
</dbReference>
<dbReference type="GO" id="GO:0009279">
    <property type="term" value="C:cell outer membrane"/>
    <property type="evidence" value="ECO:0007669"/>
    <property type="project" value="TreeGrafter"/>
</dbReference>
<dbReference type="Pfam" id="PF01551">
    <property type="entry name" value="Peptidase_M23"/>
    <property type="match status" value="1"/>
</dbReference>
<evidence type="ECO:0000256" key="1">
    <source>
        <dbReference type="ARBA" id="ARBA00038420"/>
    </source>
</evidence>
<evidence type="ECO:0000313" key="5">
    <source>
        <dbReference type="Proteomes" id="UP000199297"/>
    </source>
</evidence>
<dbReference type="InterPro" id="IPR050570">
    <property type="entry name" value="Cell_wall_metabolism_enzyme"/>
</dbReference>
<name>A0A1H7TXL2_9GAMM</name>
<gene>
    <name evidence="4" type="ORF">SAMN05216262_13016</name>
</gene>
<dbReference type="AlphaFoldDB" id="A0A1H7TXL2"/>
<dbReference type="STRING" id="641665.GCA_002104455_00958"/>